<evidence type="ECO:0000256" key="1">
    <source>
        <dbReference type="SAM" id="MobiDB-lite"/>
    </source>
</evidence>
<dbReference type="Pfam" id="PF01298">
    <property type="entry name" value="TbpB_B_D"/>
    <property type="match status" value="1"/>
</dbReference>
<dbReference type="InterPro" id="IPR011250">
    <property type="entry name" value="OMP/PagP_B-barrel"/>
</dbReference>
<feature type="signal peptide" evidence="2">
    <location>
        <begin position="1"/>
        <end position="20"/>
    </location>
</feature>
<dbReference type="EMBL" id="DAAYJT010000022">
    <property type="protein sequence ID" value="HAG4528471.1"/>
    <property type="molecule type" value="Genomic_DNA"/>
</dbReference>
<feature type="compositionally biased region" description="Polar residues" evidence="1">
    <location>
        <begin position="29"/>
        <end position="49"/>
    </location>
</feature>
<evidence type="ECO:0000259" key="3">
    <source>
        <dbReference type="Pfam" id="PF01298"/>
    </source>
</evidence>
<organism evidence="4">
    <name type="scientific">Salmonella enterica</name>
    <name type="common">Salmonella choleraesuis</name>
    <dbReference type="NCBI Taxonomy" id="28901"/>
    <lineage>
        <taxon>Bacteria</taxon>
        <taxon>Pseudomonadati</taxon>
        <taxon>Pseudomonadota</taxon>
        <taxon>Gammaproteobacteria</taxon>
        <taxon>Enterobacterales</taxon>
        <taxon>Enterobacteriaceae</taxon>
        <taxon>Salmonella</taxon>
    </lineage>
</organism>
<reference evidence="4" key="2">
    <citation type="submission" date="2020-02" db="EMBL/GenBank/DDBJ databases">
        <authorList>
            <consortium name="NCBI Pathogen Detection Project"/>
        </authorList>
    </citation>
    <scope>NUCLEOTIDE SEQUENCE</scope>
    <source>
        <strain evidence="4">MA.AU168</strain>
    </source>
</reference>
<dbReference type="PROSITE" id="PS51257">
    <property type="entry name" value="PROKAR_LIPOPROTEIN"/>
    <property type="match status" value="1"/>
</dbReference>
<protein>
    <submittedName>
        <fullName evidence="4">Transferrin-binding protein-like solute binding protein</fullName>
    </submittedName>
</protein>
<accession>A0A763SU84</accession>
<dbReference type="InterPro" id="IPR001677">
    <property type="entry name" value="TbpB_B_D"/>
</dbReference>
<evidence type="ECO:0000313" key="4">
    <source>
        <dbReference type="EMBL" id="HAG4528471.1"/>
    </source>
</evidence>
<sequence length="333" mass="36477">MVFSLSKTLWVMLICCLLSACGGGGGKNHAQQPAVQSQPTENTPETPVSTGEDKDNAQSSTQDEVNAEENKKPDIINGMTVENVLATATNTNTNTNTNDAIPIIDAQYRGTAIVQLSDKDKLELYLDADTMKSGPYNITLKDDTITVETKPIKSGAPNDYREIVSKRLNILRDQKGVPLGFYGVLESIEYNDGLPDRAIRDYITAMKTDERRLPTIAGNYTGKVLYKRDGYAAPEITEADINLKYADRKITGEISHKNDSHFDMRIDESRPHNVDSYGAFEAALIHTNAPPLPSFAEGKISGEFYGKDGEIVTGEITSNDSTWGGVFGAERQQ</sequence>
<dbReference type="Gene3D" id="2.40.160.90">
    <property type="match status" value="1"/>
</dbReference>
<name>A0A763SU84_SALER</name>
<feature type="region of interest" description="Disordered" evidence="1">
    <location>
        <begin position="27"/>
        <end position="77"/>
    </location>
</feature>
<reference evidence="4" key="1">
    <citation type="journal article" date="2018" name="Genome Biol.">
        <title>SKESA: strategic k-mer extension for scrupulous assemblies.</title>
        <authorList>
            <person name="Souvorov A."/>
            <person name="Agarwala R."/>
            <person name="Lipman D.J."/>
        </authorList>
    </citation>
    <scope>NUCLEOTIDE SEQUENCE</scope>
    <source>
        <strain evidence="4">MA.AU168</strain>
    </source>
</reference>
<dbReference type="SUPFAM" id="SSF56925">
    <property type="entry name" value="OMPA-like"/>
    <property type="match status" value="1"/>
</dbReference>
<comment type="caution">
    <text evidence="4">The sequence shown here is derived from an EMBL/GenBank/DDBJ whole genome shotgun (WGS) entry which is preliminary data.</text>
</comment>
<feature type="domain" description="Transferrin-binding protein B C-lobe/N-lobe beta-barrel" evidence="3">
    <location>
        <begin position="237"/>
        <end position="331"/>
    </location>
</feature>
<dbReference type="AlphaFoldDB" id="A0A763SU84"/>
<proteinExistence type="predicted"/>
<feature type="chain" id="PRO_5028443205" evidence="2">
    <location>
        <begin position="21"/>
        <end position="333"/>
    </location>
</feature>
<gene>
    <name evidence="4" type="ORF">G8404_004284</name>
</gene>
<keyword evidence="2" id="KW-0732">Signal</keyword>
<evidence type="ECO:0000256" key="2">
    <source>
        <dbReference type="SAM" id="SignalP"/>
    </source>
</evidence>